<protein>
    <recommendedName>
        <fullName evidence="3">SGNH/GDSL hydrolase family protein</fullName>
    </recommendedName>
</protein>
<organism evidence="1 2">
    <name type="scientific">Gaetbulibacter jejuensis</name>
    <dbReference type="NCBI Taxonomy" id="584607"/>
    <lineage>
        <taxon>Bacteria</taxon>
        <taxon>Pseudomonadati</taxon>
        <taxon>Bacteroidota</taxon>
        <taxon>Flavobacteriia</taxon>
        <taxon>Flavobacteriales</taxon>
        <taxon>Flavobacteriaceae</taxon>
        <taxon>Gaetbulibacter</taxon>
    </lineage>
</organism>
<dbReference type="Proteomes" id="UP001500736">
    <property type="component" value="Unassembled WGS sequence"/>
</dbReference>
<gene>
    <name evidence="1" type="ORF">GCM10009431_25820</name>
</gene>
<accession>A0ABP3V418</accession>
<reference evidence="2" key="1">
    <citation type="journal article" date="2019" name="Int. J. Syst. Evol. Microbiol.">
        <title>The Global Catalogue of Microorganisms (GCM) 10K type strain sequencing project: providing services to taxonomists for standard genome sequencing and annotation.</title>
        <authorList>
            <consortium name="The Broad Institute Genomics Platform"/>
            <consortium name="The Broad Institute Genome Sequencing Center for Infectious Disease"/>
            <person name="Wu L."/>
            <person name="Ma J."/>
        </authorList>
    </citation>
    <scope>NUCLEOTIDE SEQUENCE [LARGE SCALE GENOMIC DNA]</scope>
    <source>
        <strain evidence="2">JCM 15976</strain>
    </source>
</reference>
<name>A0ABP3V418_9FLAO</name>
<dbReference type="EMBL" id="BAAAGF010000004">
    <property type="protein sequence ID" value="GAA0747905.1"/>
    <property type="molecule type" value="Genomic_DNA"/>
</dbReference>
<proteinExistence type="predicted"/>
<evidence type="ECO:0000313" key="1">
    <source>
        <dbReference type="EMBL" id="GAA0747905.1"/>
    </source>
</evidence>
<sequence>MQADGHTDAFYVKFTTPKQQSLIVGSSRAAQGLQPQYIDSLLGDSSLYNYAFSRVHTPYGAPYLESIKKKLDTTTANGVFILEVNPWTVCNKIENKTTTTEFWEESSFLGTVEQVTIHPNFYYLLNFYDGRNVEIFTKKGGNFYGEDLYVHDNGWYQVRLVDNESRKQKRIKSSLNSYKRIKEEYVGLSKARMEYLRKTIEYLQNFGTVYLVRLPIQEEMLMIEDDLLPNFDVVIETLSNEMDVLYINGTKQNLDYDYIDGHHLDIASGKAYSIVLANEIKKHNKR</sequence>
<keyword evidence="2" id="KW-1185">Reference proteome</keyword>
<evidence type="ECO:0008006" key="3">
    <source>
        <dbReference type="Google" id="ProtNLM"/>
    </source>
</evidence>
<evidence type="ECO:0000313" key="2">
    <source>
        <dbReference type="Proteomes" id="UP001500736"/>
    </source>
</evidence>
<comment type="caution">
    <text evidence="1">The sequence shown here is derived from an EMBL/GenBank/DDBJ whole genome shotgun (WGS) entry which is preliminary data.</text>
</comment>